<dbReference type="InParanoid" id="C0NTX1"/>
<name>C0NTX1_AJECG</name>
<reference evidence="2" key="1">
    <citation type="submission" date="2009-02" db="EMBL/GenBank/DDBJ databases">
        <title>The Genome Sequence of Ajellomyces capsulatus strain G186AR.</title>
        <authorList>
            <consortium name="The Broad Institute Genome Sequencing Platform"/>
            <person name="Champion M."/>
            <person name="Cuomo C."/>
            <person name="Ma L.-J."/>
            <person name="Henn M.R."/>
            <person name="Sil A."/>
            <person name="Goldman B."/>
            <person name="Young S.K."/>
            <person name="Kodira C.D."/>
            <person name="Zeng Q."/>
            <person name="Koehrsen M."/>
            <person name="Alvarado L."/>
            <person name="Berlin A."/>
            <person name="Borenstein D."/>
            <person name="Chen Z."/>
            <person name="Engels R."/>
            <person name="Freedman E."/>
            <person name="Gellesch M."/>
            <person name="Goldberg J."/>
            <person name="Griggs A."/>
            <person name="Gujja S."/>
            <person name="Heiman D."/>
            <person name="Hepburn T."/>
            <person name="Howarth C."/>
            <person name="Jen D."/>
            <person name="Larson L."/>
            <person name="Lewis B."/>
            <person name="Mehta T."/>
            <person name="Park D."/>
            <person name="Pearson M."/>
            <person name="Roberts A."/>
            <person name="Saif S."/>
            <person name="Shea T."/>
            <person name="Shenoy N."/>
            <person name="Sisk P."/>
            <person name="Stolte C."/>
            <person name="Sykes S."/>
            <person name="Walk T."/>
            <person name="White J."/>
            <person name="Yandava C."/>
            <person name="Klein B."/>
            <person name="McEwen J.G."/>
            <person name="Puccia R."/>
            <person name="Goldman G.H."/>
            <person name="Felipe M.S."/>
            <person name="Nino-Vega G."/>
            <person name="San-Blas G."/>
            <person name="Taylor J."/>
            <person name="Mendoza L."/>
            <person name="Galagan J."/>
            <person name="Nusbaum C."/>
            <person name="Birren B."/>
        </authorList>
    </citation>
    <scope>NUCLEOTIDE SEQUENCE</scope>
    <source>
        <strain evidence="2">G186AR</strain>
    </source>
</reference>
<feature type="region of interest" description="Disordered" evidence="1">
    <location>
        <begin position="1"/>
        <end position="22"/>
    </location>
</feature>
<keyword evidence="3" id="KW-1185">Reference proteome</keyword>
<accession>C0NTX1</accession>
<protein>
    <submittedName>
        <fullName evidence="2">Uncharacterized protein</fullName>
    </submittedName>
</protein>
<evidence type="ECO:0000313" key="3">
    <source>
        <dbReference type="Proteomes" id="UP000001631"/>
    </source>
</evidence>
<dbReference type="Proteomes" id="UP000001631">
    <property type="component" value="Unassembled WGS sequence"/>
</dbReference>
<proteinExistence type="predicted"/>
<dbReference type="RefSeq" id="XP_045285963.1">
    <property type="nucleotide sequence ID" value="XM_045433650.1"/>
</dbReference>
<evidence type="ECO:0000313" key="2">
    <source>
        <dbReference type="EMBL" id="EEH05482.1"/>
    </source>
</evidence>
<dbReference type="EMBL" id="GG663371">
    <property type="protein sequence ID" value="EEH05482.1"/>
    <property type="molecule type" value="Genomic_DNA"/>
</dbReference>
<dbReference type="AlphaFoldDB" id="C0NTX1"/>
<evidence type="ECO:0000256" key="1">
    <source>
        <dbReference type="SAM" id="MobiDB-lite"/>
    </source>
</evidence>
<sequence>MDIQPATGSGSRMQGNCYASRGTIPPKPKVQLFMLQTRFSTFYDSYQWTLKFMYGWIAPTHHEEYSLYSNGMSDLFGSFETFWVIPVKPIWIVQKLRSRGGNSKDFLPNQQMQQGSYTTSGRTVSHVSMPLARLRDLGNGFKKIRLYLFQRYKLRWQCAFQGIQMNEQFPLNTGISKPLNKTNLQVRLSKYEAEDLPQEELSPKLVPAGEISANPGKRKRMLAKVHVPGLNVRDRGWSSHES</sequence>
<dbReference type="GeneID" id="69039617"/>
<gene>
    <name evidence="2" type="ORF">HCBG_06601</name>
</gene>
<dbReference type="HOGENOM" id="CLU_1146912_0_0_1"/>
<feature type="compositionally biased region" description="Polar residues" evidence="1">
    <location>
        <begin position="1"/>
        <end position="14"/>
    </location>
</feature>
<organism evidence="2 3">
    <name type="scientific">Ajellomyces capsulatus (strain G186AR / H82 / ATCC MYA-2454 / RMSCC 2432)</name>
    <name type="common">Darling's disease fungus</name>
    <name type="synonym">Histoplasma capsulatum</name>
    <dbReference type="NCBI Taxonomy" id="447093"/>
    <lineage>
        <taxon>Eukaryota</taxon>
        <taxon>Fungi</taxon>
        <taxon>Dikarya</taxon>
        <taxon>Ascomycota</taxon>
        <taxon>Pezizomycotina</taxon>
        <taxon>Eurotiomycetes</taxon>
        <taxon>Eurotiomycetidae</taxon>
        <taxon>Onygenales</taxon>
        <taxon>Ajellomycetaceae</taxon>
        <taxon>Histoplasma</taxon>
    </lineage>
</organism>